<proteinExistence type="inferred from homology"/>
<dbReference type="Gene3D" id="3.40.50.300">
    <property type="entry name" value="P-loop containing nucleotide triphosphate hydrolases"/>
    <property type="match status" value="2"/>
</dbReference>
<gene>
    <name evidence="4" type="primary">PLEST006983</name>
    <name evidence="4" type="ORF">PLESTB_000754200</name>
</gene>
<accession>A0A9W6BJW3</accession>
<keyword evidence="5" id="KW-1185">Reference proteome</keyword>
<feature type="compositionally biased region" description="Acidic residues" evidence="2">
    <location>
        <begin position="125"/>
        <end position="139"/>
    </location>
</feature>
<evidence type="ECO:0000259" key="3">
    <source>
        <dbReference type="SMART" id="SM00382"/>
    </source>
</evidence>
<feature type="domain" description="AAA+ ATPase" evidence="3">
    <location>
        <begin position="311"/>
        <end position="632"/>
    </location>
</feature>
<dbReference type="InterPro" id="IPR003593">
    <property type="entry name" value="AAA+_ATPase"/>
</dbReference>
<dbReference type="SMART" id="SM00382">
    <property type="entry name" value="AAA"/>
    <property type="match status" value="1"/>
</dbReference>
<sequence length="703" mass="75071">MEITPELITQYGLMNKIRTGNTFLDVAFCLLVPLLLKHLVPRLVALSLRLWPTKTSEMSFSRSIEYTQRSHYYWYDSDSQPPNSILQRALLNLINGQVQALAELHDADVTIKKKPAAAAGGQEDKGEEGEGGGGGEDEQGNGGGGCSSDGADDDGRGREHAYSFNLVPPSGQWMDLKNGIRFMCETEIQDDKHKSTKIRYRLESRERDGNDRIAAFLNQALEVYRCQQCSRLDPARYLYMPVLSAFRDQPPPATSGEGDSGSRPSAMYKRYKLSEDKSFASLFHPEKEAITKLVDQFTNKSGKFAIPGYPHKLGFLLYGPPGTGKTSLIKVLAQYTRRSIISVPLSKISTNQELMDIVFDNKLQICNSPDSSISLPFDKTIFVMEDVDAASSVVQRRTPPPPTPPAAAGSSRSSPDEHTTPAAAAAVSHFQSQSLSQLQAIAEQIAAAKLAAAAAAAVAVRKATGTSRAPSSRDSRSGSGSKDGETSDDQDKGDDENEEGGGDCGTGQQAGSLACGGSCRRGTAGLGGNSAAGLGVSSSLRGGSLWGSSTRLGVGLDMGPSLPLGALGSKGLGGLFRGDDELNLAGLLNVLDGVVDTPNRIVIMTTNHPDKLDPALVRPGRINKKIYMGRLRLAEAVAMMRHYFGPQGVSSSDEAALRAVWEDERLSPADLEAMCAEYDSPGELVAAVGARLAAGEEGFRDCC</sequence>
<evidence type="ECO:0000256" key="2">
    <source>
        <dbReference type="SAM" id="MobiDB-lite"/>
    </source>
</evidence>
<evidence type="ECO:0000256" key="1">
    <source>
        <dbReference type="ARBA" id="ARBA00007448"/>
    </source>
</evidence>
<dbReference type="EMBL" id="BRXU01000008">
    <property type="protein sequence ID" value="GLC53479.1"/>
    <property type="molecule type" value="Genomic_DNA"/>
</dbReference>
<feature type="compositionally biased region" description="Acidic residues" evidence="2">
    <location>
        <begin position="486"/>
        <end position="501"/>
    </location>
</feature>
<dbReference type="AlphaFoldDB" id="A0A9W6BJW3"/>
<name>A0A9W6BJW3_9CHLO</name>
<dbReference type="InterPro" id="IPR027417">
    <property type="entry name" value="P-loop_NTPase"/>
</dbReference>
<dbReference type="PROSITE" id="PS00674">
    <property type="entry name" value="AAA"/>
    <property type="match status" value="1"/>
</dbReference>
<protein>
    <recommendedName>
        <fullName evidence="3">AAA+ ATPase domain-containing protein</fullName>
    </recommendedName>
</protein>
<feature type="region of interest" description="Disordered" evidence="2">
    <location>
        <begin position="115"/>
        <end position="164"/>
    </location>
</feature>
<feature type="region of interest" description="Disordered" evidence="2">
    <location>
        <begin position="462"/>
        <end position="509"/>
    </location>
</feature>
<feature type="region of interest" description="Disordered" evidence="2">
    <location>
        <begin position="392"/>
        <end position="426"/>
    </location>
</feature>
<reference evidence="4 5" key="1">
    <citation type="journal article" date="2023" name="Commun. Biol.">
        <title>Reorganization of the ancestral sex-determining regions during the evolution of trioecy in Pleodorina starrii.</title>
        <authorList>
            <person name="Takahashi K."/>
            <person name="Suzuki S."/>
            <person name="Kawai-Toyooka H."/>
            <person name="Yamamoto K."/>
            <person name="Hamaji T."/>
            <person name="Ootsuki R."/>
            <person name="Yamaguchi H."/>
            <person name="Kawachi M."/>
            <person name="Higashiyama T."/>
            <person name="Nozaki H."/>
        </authorList>
    </citation>
    <scope>NUCLEOTIDE SEQUENCE [LARGE SCALE GENOMIC DNA]</scope>
    <source>
        <strain evidence="4 5">NIES-4479</strain>
    </source>
</reference>
<evidence type="ECO:0000313" key="4">
    <source>
        <dbReference type="EMBL" id="GLC53479.1"/>
    </source>
</evidence>
<dbReference type="GO" id="GO:0005524">
    <property type="term" value="F:ATP binding"/>
    <property type="evidence" value="ECO:0007669"/>
    <property type="project" value="InterPro"/>
</dbReference>
<dbReference type="InterPro" id="IPR003959">
    <property type="entry name" value="ATPase_AAA_core"/>
</dbReference>
<dbReference type="SUPFAM" id="SSF52540">
    <property type="entry name" value="P-loop containing nucleoside triphosphate hydrolases"/>
    <property type="match status" value="1"/>
</dbReference>
<dbReference type="OrthoDB" id="541358at2759"/>
<dbReference type="InterPro" id="IPR050747">
    <property type="entry name" value="Mitochondrial_chaperone_BCS1"/>
</dbReference>
<comment type="caution">
    <text evidence="4">The sequence shown here is derived from an EMBL/GenBank/DDBJ whole genome shotgun (WGS) entry which is preliminary data.</text>
</comment>
<organism evidence="4 5">
    <name type="scientific">Pleodorina starrii</name>
    <dbReference type="NCBI Taxonomy" id="330485"/>
    <lineage>
        <taxon>Eukaryota</taxon>
        <taxon>Viridiplantae</taxon>
        <taxon>Chlorophyta</taxon>
        <taxon>core chlorophytes</taxon>
        <taxon>Chlorophyceae</taxon>
        <taxon>CS clade</taxon>
        <taxon>Chlamydomonadales</taxon>
        <taxon>Volvocaceae</taxon>
        <taxon>Pleodorina</taxon>
    </lineage>
</organism>
<dbReference type="InterPro" id="IPR003960">
    <property type="entry name" value="ATPase_AAA_CS"/>
</dbReference>
<evidence type="ECO:0000313" key="5">
    <source>
        <dbReference type="Proteomes" id="UP001165080"/>
    </source>
</evidence>
<dbReference type="Pfam" id="PF00004">
    <property type="entry name" value="AAA"/>
    <property type="match status" value="2"/>
</dbReference>
<comment type="similarity">
    <text evidence="1">Belongs to the AAA ATPase family. BCS1 subfamily.</text>
</comment>
<dbReference type="GO" id="GO:0016887">
    <property type="term" value="F:ATP hydrolysis activity"/>
    <property type="evidence" value="ECO:0007669"/>
    <property type="project" value="InterPro"/>
</dbReference>
<dbReference type="Proteomes" id="UP001165080">
    <property type="component" value="Unassembled WGS sequence"/>
</dbReference>
<dbReference type="PANTHER" id="PTHR23070">
    <property type="entry name" value="BCS1 AAA-TYPE ATPASE"/>
    <property type="match status" value="1"/>
</dbReference>